<name>A0ABS4Z9T8_9ACTN</name>
<dbReference type="EMBL" id="JAGIOB010000001">
    <property type="protein sequence ID" value="MBP2417805.1"/>
    <property type="molecule type" value="Genomic_DNA"/>
</dbReference>
<gene>
    <name evidence="1" type="ORF">JOF54_002727</name>
</gene>
<proteinExistence type="predicted"/>
<organism evidence="1 2">
    <name type="scientific">Microlunatus capsulatus</name>
    <dbReference type="NCBI Taxonomy" id="99117"/>
    <lineage>
        <taxon>Bacteria</taxon>
        <taxon>Bacillati</taxon>
        <taxon>Actinomycetota</taxon>
        <taxon>Actinomycetes</taxon>
        <taxon>Propionibacteriales</taxon>
        <taxon>Propionibacteriaceae</taxon>
        <taxon>Microlunatus</taxon>
    </lineage>
</organism>
<evidence type="ECO:0000313" key="1">
    <source>
        <dbReference type="EMBL" id="MBP2417805.1"/>
    </source>
</evidence>
<evidence type="ECO:0000313" key="2">
    <source>
        <dbReference type="Proteomes" id="UP000758168"/>
    </source>
</evidence>
<accession>A0ABS4Z9T8</accession>
<keyword evidence="2" id="KW-1185">Reference proteome</keyword>
<protein>
    <submittedName>
        <fullName evidence="1">Uncharacterized protein</fullName>
    </submittedName>
</protein>
<dbReference type="Proteomes" id="UP000758168">
    <property type="component" value="Unassembled WGS sequence"/>
</dbReference>
<comment type="caution">
    <text evidence="1">The sequence shown here is derived from an EMBL/GenBank/DDBJ whole genome shotgun (WGS) entry which is preliminary data.</text>
</comment>
<reference evidence="1 2" key="1">
    <citation type="submission" date="2021-03" db="EMBL/GenBank/DDBJ databases">
        <title>Sequencing the genomes of 1000 actinobacteria strains.</title>
        <authorList>
            <person name="Klenk H.-P."/>
        </authorList>
    </citation>
    <scope>NUCLEOTIDE SEQUENCE [LARGE SCALE GENOMIC DNA]</scope>
    <source>
        <strain evidence="1 2">DSM 12936</strain>
    </source>
</reference>
<sequence length="30" mass="3047">MNRAMAMATGTPMTIARNAAHTVPKASGST</sequence>